<keyword evidence="3" id="KW-1185">Reference proteome</keyword>
<feature type="domain" description="DUF4351" evidence="1">
    <location>
        <begin position="252"/>
        <end position="304"/>
    </location>
</feature>
<sequence length="310" mass="36157">MSDDYDTPWKDALTRYFPEFIAFYFPAAYRAINWTIPHVFLEQELAQVVHDAETGKRRVDKLARVALLDGAEEWVLVHVDVQGNYDSNFAERVFIYNYRIYDRYRRPVASLVVLADGSAKWSPDSFSYSLLGCAMGIRFPTAKLNGFAPRLEQLLGDENVFALVTAAHLLTQQTRGQHVQRRDAKFRLARLLYERKWDKQRIVDLFSVIDWMMYLPPGLQKQLMDDINGLEKERGMPYMNSFERRGLERGREEGRKEALSDLLTRQLEKRFGQLPDSIQERLKEAEPADLQHWGETLLDAPTLDQVFNRC</sequence>
<evidence type="ECO:0000313" key="3">
    <source>
        <dbReference type="Proteomes" id="UP001206126"/>
    </source>
</evidence>
<gene>
    <name evidence="2" type="ORF">NX774_03770</name>
</gene>
<evidence type="ECO:0000313" key="2">
    <source>
        <dbReference type="EMBL" id="MCS0807036.1"/>
    </source>
</evidence>
<evidence type="ECO:0000259" key="1">
    <source>
        <dbReference type="Pfam" id="PF14261"/>
    </source>
</evidence>
<protein>
    <submittedName>
        <fullName evidence="2">DUF4351 domain-containing protein</fullName>
    </submittedName>
</protein>
<dbReference type="Pfam" id="PF14261">
    <property type="entry name" value="DUF4351"/>
    <property type="match status" value="1"/>
</dbReference>
<proteinExistence type="predicted"/>
<dbReference type="PANTHER" id="PTHR35586">
    <property type="entry name" value="SLL1691 PROTEIN"/>
    <property type="match status" value="1"/>
</dbReference>
<dbReference type="Proteomes" id="UP001206126">
    <property type="component" value="Unassembled WGS sequence"/>
</dbReference>
<dbReference type="RefSeq" id="WP_258820810.1">
    <property type="nucleotide sequence ID" value="NZ_JANUHB010000001.1"/>
</dbReference>
<dbReference type="PANTHER" id="PTHR35586:SF1">
    <property type="entry name" value="SLL1691 PROTEIN"/>
    <property type="match status" value="1"/>
</dbReference>
<accession>A0ABT2D9C8</accession>
<dbReference type="EMBL" id="JANUHB010000001">
    <property type="protein sequence ID" value="MCS0807036.1"/>
    <property type="molecule type" value="Genomic_DNA"/>
</dbReference>
<organism evidence="2 3">
    <name type="scientific">Massilia agilis</name>
    <dbReference type="NCBI Taxonomy" id="1811226"/>
    <lineage>
        <taxon>Bacteria</taxon>
        <taxon>Pseudomonadati</taxon>
        <taxon>Pseudomonadota</taxon>
        <taxon>Betaproteobacteria</taxon>
        <taxon>Burkholderiales</taxon>
        <taxon>Oxalobacteraceae</taxon>
        <taxon>Telluria group</taxon>
        <taxon>Massilia</taxon>
    </lineage>
</organism>
<reference evidence="2 3" key="1">
    <citation type="submission" date="2022-08" db="EMBL/GenBank/DDBJ databases">
        <title>Reclassification of Massilia species as members of the genera Telluria, Duganella, Pseudoduganella, Mokoshia gen. nov. and Zemynaea gen. nov. using orthogonal and non-orthogonal genome-based approaches.</title>
        <authorList>
            <person name="Bowman J.P."/>
        </authorList>
    </citation>
    <scope>NUCLEOTIDE SEQUENCE [LARGE SCALE GENOMIC DNA]</scope>
    <source>
        <strain evidence="2 3">JCM 31605</strain>
    </source>
</reference>
<comment type="caution">
    <text evidence="2">The sequence shown here is derived from an EMBL/GenBank/DDBJ whole genome shotgun (WGS) entry which is preliminary data.</text>
</comment>
<dbReference type="InterPro" id="IPR025587">
    <property type="entry name" value="DUF4351"/>
</dbReference>
<name>A0ABT2D9C8_9BURK</name>